<dbReference type="Proteomes" id="UP000288216">
    <property type="component" value="Unassembled WGS sequence"/>
</dbReference>
<organism evidence="1 2">
    <name type="scientific">Scyliorhinus torazame</name>
    <name type="common">Cloudy catshark</name>
    <name type="synonym">Catulus torazame</name>
    <dbReference type="NCBI Taxonomy" id="75743"/>
    <lineage>
        <taxon>Eukaryota</taxon>
        <taxon>Metazoa</taxon>
        <taxon>Chordata</taxon>
        <taxon>Craniata</taxon>
        <taxon>Vertebrata</taxon>
        <taxon>Chondrichthyes</taxon>
        <taxon>Elasmobranchii</taxon>
        <taxon>Galeomorphii</taxon>
        <taxon>Galeoidea</taxon>
        <taxon>Carcharhiniformes</taxon>
        <taxon>Scyliorhinidae</taxon>
        <taxon>Scyliorhinus</taxon>
    </lineage>
</organism>
<evidence type="ECO:0000313" key="2">
    <source>
        <dbReference type="Proteomes" id="UP000288216"/>
    </source>
</evidence>
<evidence type="ECO:0000313" key="1">
    <source>
        <dbReference type="EMBL" id="GCB79569.1"/>
    </source>
</evidence>
<protein>
    <submittedName>
        <fullName evidence="1">Uncharacterized protein</fullName>
    </submittedName>
</protein>
<accession>A0A401Q2B1</accession>
<dbReference type="EMBL" id="BFAA01012027">
    <property type="protein sequence ID" value="GCB79569.1"/>
    <property type="molecule type" value="Genomic_DNA"/>
</dbReference>
<keyword evidence="2" id="KW-1185">Reference proteome</keyword>
<sequence length="115" mass="13385">MILLPILPNMSMKTGLWTGMKNRSVVPTFFDLFTKEDFYMEMSPWGLQSRHDKIFSHPSLSLHFSKWSKKSGEDRREQLLYDIVKTACLVQCSCKSEDYLFRNLQETSQSLPAAD</sequence>
<gene>
    <name evidence="1" type="ORF">scyTo_0017911</name>
</gene>
<comment type="caution">
    <text evidence="1">The sequence shown here is derived from an EMBL/GenBank/DDBJ whole genome shotgun (WGS) entry which is preliminary data.</text>
</comment>
<name>A0A401Q2B1_SCYTO</name>
<proteinExistence type="predicted"/>
<dbReference type="AlphaFoldDB" id="A0A401Q2B1"/>
<reference evidence="1 2" key="1">
    <citation type="journal article" date="2018" name="Nat. Ecol. Evol.">
        <title>Shark genomes provide insights into elasmobranch evolution and the origin of vertebrates.</title>
        <authorList>
            <person name="Hara Y"/>
            <person name="Yamaguchi K"/>
            <person name="Onimaru K"/>
            <person name="Kadota M"/>
            <person name="Koyanagi M"/>
            <person name="Keeley SD"/>
            <person name="Tatsumi K"/>
            <person name="Tanaka K"/>
            <person name="Motone F"/>
            <person name="Kageyama Y"/>
            <person name="Nozu R"/>
            <person name="Adachi N"/>
            <person name="Nishimura O"/>
            <person name="Nakagawa R"/>
            <person name="Tanegashima C"/>
            <person name="Kiyatake I"/>
            <person name="Matsumoto R"/>
            <person name="Murakumo K"/>
            <person name="Nishida K"/>
            <person name="Terakita A"/>
            <person name="Kuratani S"/>
            <person name="Sato K"/>
            <person name="Hyodo S Kuraku.S."/>
        </authorList>
    </citation>
    <scope>NUCLEOTIDE SEQUENCE [LARGE SCALE GENOMIC DNA]</scope>
</reference>